<reference evidence="2 3" key="1">
    <citation type="submission" date="2023-09" db="EMBL/GenBank/DDBJ databases">
        <authorList>
            <person name="Qi X."/>
        </authorList>
    </citation>
    <scope>NUCLEOTIDE SEQUENCE [LARGE SCALE GENOMIC DNA]</scope>
    <source>
        <strain evidence="2 3">S1-1</strain>
    </source>
</reference>
<keyword evidence="3" id="KW-1185">Reference proteome</keyword>
<gene>
    <name evidence="2" type="ORF">RI844_01490</name>
</gene>
<dbReference type="RefSeq" id="WP_348396713.1">
    <property type="nucleotide sequence ID" value="NZ_CP136600.1"/>
</dbReference>
<name>A0ABZ0GQ67_9GAMM</name>
<protein>
    <submittedName>
        <fullName evidence="2">DUF3570 domain-containing protein</fullName>
    </submittedName>
</protein>
<evidence type="ECO:0000256" key="1">
    <source>
        <dbReference type="SAM" id="MobiDB-lite"/>
    </source>
</evidence>
<dbReference type="EMBL" id="CP136600">
    <property type="protein sequence ID" value="WOH37936.1"/>
    <property type="molecule type" value="Genomic_DNA"/>
</dbReference>
<dbReference type="Pfam" id="PF12094">
    <property type="entry name" value="DUF3570"/>
    <property type="match status" value="1"/>
</dbReference>
<evidence type="ECO:0000313" key="3">
    <source>
        <dbReference type="Proteomes" id="UP001301442"/>
    </source>
</evidence>
<feature type="region of interest" description="Disordered" evidence="1">
    <location>
        <begin position="202"/>
        <end position="224"/>
    </location>
</feature>
<accession>A0ABZ0GQ67</accession>
<dbReference type="SUPFAM" id="SSF56935">
    <property type="entry name" value="Porins"/>
    <property type="match status" value="1"/>
</dbReference>
<sequence length="436" mass="49649">MQLDKNSNLKLLLSTATCSLFGNGAQAEEDNNWKIDTALMYYGETDRVTAVEGIIAGTKEFSDEHFLNLKVTIDSLTGASPNGAIAQPEVQTFTRPSGDGSYVVKSGETPLDDTFKDTRLQVNAQWSQPLGRSYLSSAGLHASKEYDYLSLGANASLSRYFNQKNTTVSLGVAYSNDTIEPEGGIPVPFTEVDWQQGAIEHTDDDFEDEEEDNNRASNKPTLGADDTKDTLDLLLGLSQVINRRMIMQFNYSYSQVDGYMTDPFKVISVVNSNGESQRQLYEQRPDSRTKESVYWQTKYHFDRTVLDFSYRYMWDDWEIKSHTFDVRYYIPFYDGYLEPHVRYYMQEAADFYRTFLLDNESTPEFASADYRVGEMDGLTLGIKYGVPLKDGKEFSFRLEFFQQTPTNPGFEEIGVLQDVELFERVEAVIAQVSYSF</sequence>
<dbReference type="InterPro" id="IPR021953">
    <property type="entry name" value="DUF3570"/>
</dbReference>
<dbReference type="Proteomes" id="UP001301442">
    <property type="component" value="Chromosome"/>
</dbReference>
<evidence type="ECO:0000313" key="2">
    <source>
        <dbReference type="EMBL" id="WOH37936.1"/>
    </source>
</evidence>
<feature type="compositionally biased region" description="Acidic residues" evidence="1">
    <location>
        <begin position="202"/>
        <end position="212"/>
    </location>
</feature>
<proteinExistence type="predicted"/>
<organism evidence="2 3">
    <name type="scientific">Thalassotalea fonticola</name>
    <dbReference type="NCBI Taxonomy" id="3065649"/>
    <lineage>
        <taxon>Bacteria</taxon>
        <taxon>Pseudomonadati</taxon>
        <taxon>Pseudomonadota</taxon>
        <taxon>Gammaproteobacteria</taxon>
        <taxon>Alteromonadales</taxon>
        <taxon>Colwelliaceae</taxon>
        <taxon>Thalassotalea</taxon>
    </lineage>
</organism>